<feature type="region of interest" description="Disordered" evidence="1">
    <location>
        <begin position="1"/>
        <end position="51"/>
    </location>
</feature>
<protein>
    <submittedName>
        <fullName evidence="2">Uncharacterized protein</fullName>
    </submittedName>
</protein>
<proteinExistence type="predicted"/>
<evidence type="ECO:0000256" key="1">
    <source>
        <dbReference type="SAM" id="MobiDB-lite"/>
    </source>
</evidence>
<accession>A0A2J6R328</accession>
<gene>
    <name evidence="2" type="ORF">L207DRAFT_518329</name>
</gene>
<feature type="compositionally biased region" description="Low complexity" evidence="1">
    <location>
        <begin position="33"/>
        <end position="45"/>
    </location>
</feature>
<dbReference type="AlphaFoldDB" id="A0A2J6R328"/>
<feature type="compositionally biased region" description="Polar residues" evidence="1">
    <location>
        <begin position="1"/>
        <end position="16"/>
    </location>
</feature>
<evidence type="ECO:0000313" key="2">
    <source>
        <dbReference type="EMBL" id="PMD32927.1"/>
    </source>
</evidence>
<evidence type="ECO:0000313" key="3">
    <source>
        <dbReference type="Proteomes" id="UP000235786"/>
    </source>
</evidence>
<dbReference type="STRING" id="1149755.A0A2J6R328"/>
<organism evidence="2 3">
    <name type="scientific">Hyaloscypha variabilis (strain UAMH 11265 / GT02V1 / F)</name>
    <name type="common">Meliniomyces variabilis</name>
    <dbReference type="NCBI Taxonomy" id="1149755"/>
    <lineage>
        <taxon>Eukaryota</taxon>
        <taxon>Fungi</taxon>
        <taxon>Dikarya</taxon>
        <taxon>Ascomycota</taxon>
        <taxon>Pezizomycotina</taxon>
        <taxon>Leotiomycetes</taxon>
        <taxon>Helotiales</taxon>
        <taxon>Hyaloscyphaceae</taxon>
        <taxon>Hyaloscypha</taxon>
        <taxon>Hyaloscypha variabilis</taxon>
    </lineage>
</organism>
<name>A0A2J6R328_HYAVF</name>
<dbReference type="EMBL" id="KZ613957">
    <property type="protein sequence ID" value="PMD32927.1"/>
    <property type="molecule type" value="Genomic_DNA"/>
</dbReference>
<dbReference type="OrthoDB" id="2279190at2759"/>
<dbReference type="Proteomes" id="UP000235786">
    <property type="component" value="Unassembled WGS sequence"/>
</dbReference>
<reference evidence="2 3" key="1">
    <citation type="submission" date="2016-04" db="EMBL/GenBank/DDBJ databases">
        <title>A degradative enzymes factory behind the ericoid mycorrhizal symbiosis.</title>
        <authorList>
            <consortium name="DOE Joint Genome Institute"/>
            <person name="Martino E."/>
            <person name="Morin E."/>
            <person name="Grelet G."/>
            <person name="Kuo A."/>
            <person name="Kohler A."/>
            <person name="Daghino S."/>
            <person name="Barry K."/>
            <person name="Choi C."/>
            <person name="Cichocki N."/>
            <person name="Clum A."/>
            <person name="Copeland A."/>
            <person name="Hainaut M."/>
            <person name="Haridas S."/>
            <person name="Labutti K."/>
            <person name="Lindquist E."/>
            <person name="Lipzen A."/>
            <person name="Khouja H.-R."/>
            <person name="Murat C."/>
            <person name="Ohm R."/>
            <person name="Olson A."/>
            <person name="Spatafora J."/>
            <person name="Veneault-Fourrey C."/>
            <person name="Henrissat B."/>
            <person name="Grigoriev I."/>
            <person name="Martin F."/>
            <person name="Perotto S."/>
        </authorList>
    </citation>
    <scope>NUCLEOTIDE SEQUENCE [LARGE SCALE GENOMIC DNA]</scope>
    <source>
        <strain evidence="2 3">F</strain>
    </source>
</reference>
<keyword evidence="3" id="KW-1185">Reference proteome</keyword>
<sequence length="98" mass="10066">MSSTAAYPTTSNNAAYSPSDDTRSKGLTTNFASPSTSSLPKLPTSDGLRAPAGQLLKGATDAEGKLTAAALMVGIKLDLEAEVHLTARVRGDIIVGLY</sequence>